<evidence type="ECO:0000256" key="4">
    <source>
        <dbReference type="ARBA" id="ARBA00022989"/>
    </source>
</evidence>
<keyword evidence="5 7" id="KW-0472">Membrane</keyword>
<name>A0A3A8AQR9_9RHOB</name>
<dbReference type="EMBL" id="RAPE01000006">
    <property type="protein sequence ID" value="RKF12742.1"/>
    <property type="molecule type" value="Genomic_DNA"/>
</dbReference>
<evidence type="ECO:0000313" key="9">
    <source>
        <dbReference type="Proteomes" id="UP000281128"/>
    </source>
</evidence>
<protein>
    <submittedName>
        <fullName evidence="8">Cytochrome-c oxidase</fullName>
    </submittedName>
</protein>
<feature type="transmembrane region" description="Helical" evidence="7">
    <location>
        <begin position="109"/>
        <end position="128"/>
    </location>
</feature>
<evidence type="ECO:0000313" key="8">
    <source>
        <dbReference type="EMBL" id="RKF12742.1"/>
    </source>
</evidence>
<dbReference type="AlphaFoldDB" id="A0A3A8AQR9"/>
<dbReference type="Proteomes" id="UP000281128">
    <property type="component" value="Unassembled WGS sequence"/>
</dbReference>
<evidence type="ECO:0000256" key="5">
    <source>
        <dbReference type="ARBA" id="ARBA00023136"/>
    </source>
</evidence>
<dbReference type="Pfam" id="PF09678">
    <property type="entry name" value="Caa3_CtaG"/>
    <property type="match status" value="1"/>
</dbReference>
<proteinExistence type="predicted"/>
<keyword evidence="3 7" id="KW-0812">Transmembrane</keyword>
<keyword evidence="9" id="KW-1185">Reference proteome</keyword>
<feature type="transmembrane region" description="Helical" evidence="7">
    <location>
        <begin position="55"/>
        <end position="72"/>
    </location>
</feature>
<comment type="subcellular location">
    <subcellularLocation>
        <location evidence="1">Cell membrane</location>
        <topology evidence="1">Multi-pass membrane protein</topology>
    </subcellularLocation>
</comment>
<keyword evidence="4 7" id="KW-1133">Transmembrane helix</keyword>
<evidence type="ECO:0000256" key="1">
    <source>
        <dbReference type="ARBA" id="ARBA00004651"/>
    </source>
</evidence>
<comment type="caution">
    <text evidence="8">The sequence shown here is derived from an EMBL/GenBank/DDBJ whole genome shotgun (WGS) entry which is preliminary data.</text>
</comment>
<evidence type="ECO:0000256" key="3">
    <source>
        <dbReference type="ARBA" id="ARBA00022692"/>
    </source>
</evidence>
<feature type="transmembrane region" description="Helical" evidence="7">
    <location>
        <begin position="211"/>
        <end position="231"/>
    </location>
</feature>
<keyword evidence="2" id="KW-1003">Cell membrane</keyword>
<dbReference type="OrthoDB" id="259025at2"/>
<accession>A0A3A8AQR9</accession>
<feature type="region of interest" description="Disordered" evidence="6">
    <location>
        <begin position="1"/>
        <end position="23"/>
    </location>
</feature>
<evidence type="ECO:0000256" key="6">
    <source>
        <dbReference type="SAM" id="MobiDB-lite"/>
    </source>
</evidence>
<feature type="compositionally biased region" description="Basic residues" evidence="6">
    <location>
        <begin position="1"/>
        <end position="15"/>
    </location>
</feature>
<evidence type="ECO:0000256" key="2">
    <source>
        <dbReference type="ARBA" id="ARBA00022475"/>
    </source>
</evidence>
<sequence length="241" mass="25887">MGLSRRLHLRPRQAHRQTPARVSRPCGIPAGRGVGDRRDLRGDARALYRELPVRRAAIIGFAATLAALYLPSWRAVLGDFPAHMLRHMGLVAVAAPLLVLALPDLARRFGPPVVLGAFFEFVVVWLWHLPVLHGWAQTEGAGTLFEQVMFLAAGWAVWAGALSAREPLLGAGGLFLTSMHMTLLGAILILAPSDLYAEICGRAPDLSGQQLGGMLMLAIGTPIYILGGLALTRRTLLGGLT</sequence>
<dbReference type="InterPro" id="IPR019108">
    <property type="entry name" value="Caa3_assmbl_CtaG-rel"/>
</dbReference>
<organism evidence="8 9">
    <name type="scientific">Roseovarius spongiae</name>
    <dbReference type="NCBI Taxonomy" id="2320272"/>
    <lineage>
        <taxon>Bacteria</taxon>
        <taxon>Pseudomonadati</taxon>
        <taxon>Pseudomonadota</taxon>
        <taxon>Alphaproteobacteria</taxon>
        <taxon>Rhodobacterales</taxon>
        <taxon>Roseobacteraceae</taxon>
        <taxon>Roseovarius</taxon>
    </lineage>
</organism>
<gene>
    <name evidence="8" type="ORF">D6850_17330</name>
</gene>
<feature type="transmembrane region" description="Helical" evidence="7">
    <location>
        <begin position="168"/>
        <end position="191"/>
    </location>
</feature>
<evidence type="ECO:0000256" key="7">
    <source>
        <dbReference type="SAM" id="Phobius"/>
    </source>
</evidence>
<reference evidence="8 9" key="1">
    <citation type="submission" date="2018-09" db="EMBL/GenBank/DDBJ databases">
        <title>Roseovarius spongiae sp. nov., isolated from a marine sponge.</title>
        <authorList>
            <person name="Zhuang L."/>
            <person name="Luo L."/>
        </authorList>
    </citation>
    <scope>NUCLEOTIDE SEQUENCE [LARGE SCALE GENOMIC DNA]</scope>
    <source>
        <strain evidence="8 9">HN-E21</strain>
    </source>
</reference>
<feature type="transmembrane region" description="Helical" evidence="7">
    <location>
        <begin position="84"/>
        <end position="102"/>
    </location>
</feature>
<dbReference type="GO" id="GO:0005886">
    <property type="term" value="C:plasma membrane"/>
    <property type="evidence" value="ECO:0007669"/>
    <property type="project" value="UniProtKB-SubCell"/>
</dbReference>
<feature type="transmembrane region" description="Helical" evidence="7">
    <location>
        <begin position="140"/>
        <end position="161"/>
    </location>
</feature>